<dbReference type="InterPro" id="IPR005650">
    <property type="entry name" value="BlaI_family"/>
</dbReference>
<dbReference type="Gene3D" id="1.10.10.10">
    <property type="entry name" value="Winged helix-like DNA-binding domain superfamily/Winged helix DNA-binding domain"/>
    <property type="match status" value="1"/>
</dbReference>
<dbReference type="Proteomes" id="UP000236151">
    <property type="component" value="Unassembled WGS sequence"/>
</dbReference>
<evidence type="ECO:0000256" key="3">
    <source>
        <dbReference type="ARBA" id="ARBA00023125"/>
    </source>
</evidence>
<dbReference type="RefSeq" id="WP_103081439.1">
    <property type="nucleotide sequence ID" value="NZ_CP021850.1"/>
</dbReference>
<dbReference type="SUPFAM" id="SSF46785">
    <property type="entry name" value="Winged helix' DNA-binding domain"/>
    <property type="match status" value="1"/>
</dbReference>
<dbReference type="Gene3D" id="1.10.4040.10">
    <property type="entry name" value="Penicillinase repressor domain"/>
    <property type="match status" value="1"/>
</dbReference>
<comment type="similarity">
    <text evidence="1">Belongs to the BlaI transcriptional regulatory family.</text>
</comment>
<evidence type="ECO:0000256" key="2">
    <source>
        <dbReference type="ARBA" id="ARBA00023015"/>
    </source>
</evidence>
<dbReference type="Pfam" id="PF03965">
    <property type="entry name" value="Penicillinase_R"/>
    <property type="match status" value="1"/>
</dbReference>
<evidence type="ECO:0000313" key="5">
    <source>
        <dbReference type="EMBL" id="PNT99254.1"/>
    </source>
</evidence>
<keyword evidence="4" id="KW-0804">Transcription</keyword>
<gene>
    <name evidence="5" type="ORF">CDQ84_09175</name>
</gene>
<evidence type="ECO:0000313" key="6">
    <source>
        <dbReference type="Proteomes" id="UP000236151"/>
    </source>
</evidence>
<evidence type="ECO:0000256" key="4">
    <source>
        <dbReference type="ARBA" id="ARBA00023163"/>
    </source>
</evidence>
<sequence>MEIKVFDSELKVMEVLWKEGDLTAGQLAKILKEQIGWNRNTTYTIIKKLIDKGAIERREPNFICHALLKREQVQEMETTELINKVFAGSVDLLFASLLKRKNLPEDEIERLMEIIKKSE</sequence>
<name>A0A2K2FKD9_9CLOT</name>
<dbReference type="InterPro" id="IPR036388">
    <property type="entry name" value="WH-like_DNA-bd_sf"/>
</dbReference>
<keyword evidence="2" id="KW-0805">Transcription regulation</keyword>
<evidence type="ECO:0000256" key="1">
    <source>
        <dbReference type="ARBA" id="ARBA00011046"/>
    </source>
</evidence>
<dbReference type="GO" id="GO:0045892">
    <property type="term" value="P:negative regulation of DNA-templated transcription"/>
    <property type="evidence" value="ECO:0007669"/>
    <property type="project" value="InterPro"/>
</dbReference>
<dbReference type="InterPro" id="IPR036390">
    <property type="entry name" value="WH_DNA-bd_sf"/>
</dbReference>
<proteinExistence type="inferred from homology"/>
<dbReference type="AlphaFoldDB" id="A0A2K2FKD9"/>
<organism evidence="5 6">
    <name type="scientific">Clostridium thermosuccinogenes</name>
    <dbReference type="NCBI Taxonomy" id="84032"/>
    <lineage>
        <taxon>Bacteria</taxon>
        <taxon>Bacillati</taxon>
        <taxon>Bacillota</taxon>
        <taxon>Clostridia</taxon>
        <taxon>Eubacteriales</taxon>
        <taxon>Clostridiaceae</taxon>
        <taxon>Clostridium</taxon>
    </lineage>
</organism>
<dbReference type="OrthoDB" id="9795583at2"/>
<keyword evidence="3" id="KW-0238">DNA-binding</keyword>
<accession>A0A2K2FKD9</accession>
<dbReference type="GO" id="GO:0003677">
    <property type="term" value="F:DNA binding"/>
    <property type="evidence" value="ECO:0007669"/>
    <property type="project" value="UniProtKB-KW"/>
</dbReference>
<dbReference type="KEGG" id="cthd:CDO33_01945"/>
<protein>
    <submittedName>
        <fullName evidence="5">BlaI family transcriptional regulator</fullName>
    </submittedName>
</protein>
<reference evidence="5 6" key="1">
    <citation type="submission" date="2017-06" db="EMBL/GenBank/DDBJ databases">
        <title>Investigating the central metabolism of Clostridium thermosuccinogenes.</title>
        <authorList>
            <person name="Koendjbiharie J.G."/>
            <person name="van Kranenburg R."/>
        </authorList>
    </citation>
    <scope>NUCLEOTIDE SEQUENCE [LARGE SCALE GENOMIC DNA]</scope>
    <source>
        <strain evidence="5 6">DSM 5806</strain>
    </source>
</reference>
<keyword evidence="6" id="KW-1185">Reference proteome</keyword>
<comment type="caution">
    <text evidence="5">The sequence shown here is derived from an EMBL/GenBank/DDBJ whole genome shotgun (WGS) entry which is preliminary data.</text>
</comment>
<dbReference type="PIRSF" id="PIRSF019455">
    <property type="entry name" value="CopR_AtkY"/>
    <property type="match status" value="1"/>
</dbReference>
<dbReference type="EMBL" id="NIOJ01000020">
    <property type="protein sequence ID" value="PNT99254.1"/>
    <property type="molecule type" value="Genomic_DNA"/>
</dbReference>